<evidence type="ECO:0000313" key="2">
    <source>
        <dbReference type="EnsemblPlants" id="AET6Gv20328900.2"/>
    </source>
</evidence>
<proteinExistence type="predicted"/>
<dbReference type="AlphaFoldDB" id="A0A453NCR6"/>
<reference evidence="2" key="4">
    <citation type="submission" date="2019-03" db="UniProtKB">
        <authorList>
            <consortium name="EnsemblPlants"/>
        </authorList>
    </citation>
    <scope>IDENTIFICATION</scope>
</reference>
<reference evidence="2" key="3">
    <citation type="journal article" date="2017" name="Nature">
        <title>Genome sequence of the progenitor of the wheat D genome Aegilops tauschii.</title>
        <authorList>
            <person name="Luo M.C."/>
            <person name="Gu Y.Q."/>
            <person name="Puiu D."/>
            <person name="Wang H."/>
            <person name="Twardziok S.O."/>
            <person name="Deal K.R."/>
            <person name="Huo N."/>
            <person name="Zhu T."/>
            <person name="Wang L."/>
            <person name="Wang Y."/>
            <person name="McGuire P.E."/>
            <person name="Liu S."/>
            <person name="Long H."/>
            <person name="Ramasamy R.K."/>
            <person name="Rodriguez J.C."/>
            <person name="Van S.L."/>
            <person name="Yuan L."/>
            <person name="Wang Z."/>
            <person name="Xia Z."/>
            <person name="Xiao L."/>
            <person name="Anderson O.D."/>
            <person name="Ouyang S."/>
            <person name="Liang Y."/>
            <person name="Zimin A.V."/>
            <person name="Pertea G."/>
            <person name="Qi P."/>
            <person name="Bennetzen J.L."/>
            <person name="Dai X."/>
            <person name="Dawson M.W."/>
            <person name="Muller H.G."/>
            <person name="Kugler K."/>
            <person name="Rivarola-Duarte L."/>
            <person name="Spannagl M."/>
            <person name="Mayer K.F.X."/>
            <person name="Lu F.H."/>
            <person name="Bevan M.W."/>
            <person name="Leroy P."/>
            <person name="Li P."/>
            <person name="You F.M."/>
            <person name="Sun Q."/>
            <person name="Liu Z."/>
            <person name="Lyons E."/>
            <person name="Wicker T."/>
            <person name="Salzberg S.L."/>
            <person name="Devos K.M."/>
            <person name="Dvorak J."/>
        </authorList>
    </citation>
    <scope>NUCLEOTIDE SEQUENCE [LARGE SCALE GENOMIC DNA]</scope>
    <source>
        <strain evidence="2">cv. AL8/78</strain>
    </source>
</reference>
<evidence type="ECO:0000313" key="3">
    <source>
        <dbReference type="Proteomes" id="UP000015105"/>
    </source>
</evidence>
<protein>
    <submittedName>
        <fullName evidence="2">Uncharacterized protein</fullName>
    </submittedName>
</protein>
<reference evidence="2" key="5">
    <citation type="journal article" date="2021" name="G3 (Bethesda)">
        <title>Aegilops tauschii genome assembly Aet v5.0 features greater sequence contiguity and improved annotation.</title>
        <authorList>
            <person name="Wang L."/>
            <person name="Zhu T."/>
            <person name="Rodriguez J.C."/>
            <person name="Deal K.R."/>
            <person name="Dubcovsky J."/>
            <person name="McGuire P.E."/>
            <person name="Lux T."/>
            <person name="Spannagl M."/>
            <person name="Mayer K.F.X."/>
            <person name="Baldrich P."/>
            <person name="Meyers B.C."/>
            <person name="Huo N."/>
            <person name="Gu Y.Q."/>
            <person name="Zhou H."/>
            <person name="Devos K.M."/>
            <person name="Bennetzen J.L."/>
            <person name="Unver T."/>
            <person name="Budak H."/>
            <person name="Gulick P.J."/>
            <person name="Galiba G."/>
            <person name="Kalapos B."/>
            <person name="Nelson D.R."/>
            <person name="Li P."/>
            <person name="You F.M."/>
            <person name="Luo M.C."/>
            <person name="Dvorak J."/>
        </authorList>
    </citation>
    <scope>NUCLEOTIDE SEQUENCE [LARGE SCALE GENOMIC DNA]</scope>
    <source>
        <strain evidence="2">cv. AL8/78</strain>
    </source>
</reference>
<accession>A0A453NCR6</accession>
<reference evidence="3" key="2">
    <citation type="journal article" date="2017" name="Nat. Plants">
        <title>The Aegilops tauschii genome reveals multiple impacts of transposons.</title>
        <authorList>
            <person name="Zhao G."/>
            <person name="Zou C."/>
            <person name="Li K."/>
            <person name="Wang K."/>
            <person name="Li T."/>
            <person name="Gao L."/>
            <person name="Zhang X."/>
            <person name="Wang H."/>
            <person name="Yang Z."/>
            <person name="Liu X."/>
            <person name="Jiang W."/>
            <person name="Mao L."/>
            <person name="Kong X."/>
            <person name="Jiao Y."/>
            <person name="Jia J."/>
        </authorList>
    </citation>
    <scope>NUCLEOTIDE SEQUENCE [LARGE SCALE GENOMIC DNA]</scope>
    <source>
        <strain evidence="3">cv. AL8/78</strain>
    </source>
</reference>
<keyword evidence="3" id="KW-1185">Reference proteome</keyword>
<dbReference type="EnsemblPlants" id="AET6Gv20328900.2">
    <property type="protein sequence ID" value="AET6Gv20328900.2"/>
    <property type="gene ID" value="AET6Gv20328900"/>
</dbReference>
<dbReference type="Gramene" id="AET6Gv20328900.2">
    <property type="protein sequence ID" value="AET6Gv20328900.2"/>
    <property type="gene ID" value="AET6Gv20328900"/>
</dbReference>
<reference evidence="3" key="1">
    <citation type="journal article" date="2014" name="Science">
        <title>Ancient hybridizations among the ancestral genomes of bread wheat.</title>
        <authorList>
            <consortium name="International Wheat Genome Sequencing Consortium,"/>
            <person name="Marcussen T."/>
            <person name="Sandve S.R."/>
            <person name="Heier L."/>
            <person name="Spannagl M."/>
            <person name="Pfeifer M."/>
            <person name="Jakobsen K.S."/>
            <person name="Wulff B.B."/>
            <person name="Steuernagel B."/>
            <person name="Mayer K.F."/>
            <person name="Olsen O.A."/>
        </authorList>
    </citation>
    <scope>NUCLEOTIDE SEQUENCE [LARGE SCALE GENOMIC DNA]</scope>
    <source>
        <strain evidence="3">cv. AL8/78</strain>
    </source>
</reference>
<name>A0A453NCR6_AEGTS</name>
<sequence length="121" mass="13656">MIALDRERHSVRSSRRAILPFGSSQNLHRLLLSRMPSFSFLVLQHGDPPSSTYTYTGKTCPQLDLQAVLPDRIKGPWARSLAKKRQPGRHFAEQPERAALLPTRQRNVSTTAPKDDIEPEG</sequence>
<organism evidence="2 3">
    <name type="scientific">Aegilops tauschii subsp. strangulata</name>
    <name type="common">Goatgrass</name>
    <dbReference type="NCBI Taxonomy" id="200361"/>
    <lineage>
        <taxon>Eukaryota</taxon>
        <taxon>Viridiplantae</taxon>
        <taxon>Streptophyta</taxon>
        <taxon>Embryophyta</taxon>
        <taxon>Tracheophyta</taxon>
        <taxon>Spermatophyta</taxon>
        <taxon>Magnoliopsida</taxon>
        <taxon>Liliopsida</taxon>
        <taxon>Poales</taxon>
        <taxon>Poaceae</taxon>
        <taxon>BOP clade</taxon>
        <taxon>Pooideae</taxon>
        <taxon>Triticodae</taxon>
        <taxon>Triticeae</taxon>
        <taxon>Triticinae</taxon>
        <taxon>Aegilops</taxon>
    </lineage>
</organism>
<evidence type="ECO:0000256" key="1">
    <source>
        <dbReference type="SAM" id="MobiDB-lite"/>
    </source>
</evidence>
<dbReference type="Proteomes" id="UP000015105">
    <property type="component" value="Chromosome 6D"/>
</dbReference>
<feature type="region of interest" description="Disordered" evidence="1">
    <location>
        <begin position="80"/>
        <end position="121"/>
    </location>
</feature>